<comment type="caution">
    <text evidence="1">The sequence shown here is derived from an EMBL/GenBank/DDBJ whole genome shotgun (WGS) entry which is preliminary data.</text>
</comment>
<organism evidence="1 2">
    <name type="scientific">Rhodocollybia butyracea</name>
    <dbReference type="NCBI Taxonomy" id="206335"/>
    <lineage>
        <taxon>Eukaryota</taxon>
        <taxon>Fungi</taxon>
        <taxon>Dikarya</taxon>
        <taxon>Basidiomycota</taxon>
        <taxon>Agaricomycotina</taxon>
        <taxon>Agaricomycetes</taxon>
        <taxon>Agaricomycetidae</taxon>
        <taxon>Agaricales</taxon>
        <taxon>Marasmiineae</taxon>
        <taxon>Omphalotaceae</taxon>
        <taxon>Rhodocollybia</taxon>
    </lineage>
</organism>
<sequence>MTMALVLSLLSVRGRLLLVIILLRLKLRILTFRGEMEIPAGWISVSYAYLLELMVEQSRSLTYSNYHVYRLEPVSNQSRTSPLLE</sequence>
<name>A0A9P5PJJ6_9AGAR</name>
<evidence type="ECO:0000313" key="2">
    <source>
        <dbReference type="Proteomes" id="UP000772434"/>
    </source>
</evidence>
<keyword evidence="2" id="KW-1185">Reference proteome</keyword>
<evidence type="ECO:0000313" key="1">
    <source>
        <dbReference type="EMBL" id="KAF9066929.1"/>
    </source>
</evidence>
<dbReference type="EMBL" id="JADNRY010000080">
    <property type="protein sequence ID" value="KAF9066929.1"/>
    <property type="molecule type" value="Genomic_DNA"/>
</dbReference>
<dbReference type="AlphaFoldDB" id="A0A9P5PJJ6"/>
<gene>
    <name evidence="1" type="ORF">BDP27DRAFT_1329701</name>
</gene>
<dbReference type="Proteomes" id="UP000772434">
    <property type="component" value="Unassembled WGS sequence"/>
</dbReference>
<accession>A0A9P5PJJ6</accession>
<proteinExistence type="predicted"/>
<feature type="non-terminal residue" evidence="1">
    <location>
        <position position="85"/>
    </location>
</feature>
<reference evidence="1" key="1">
    <citation type="submission" date="2020-11" db="EMBL/GenBank/DDBJ databases">
        <authorList>
            <consortium name="DOE Joint Genome Institute"/>
            <person name="Ahrendt S."/>
            <person name="Riley R."/>
            <person name="Andreopoulos W."/>
            <person name="Labutti K."/>
            <person name="Pangilinan J."/>
            <person name="Ruiz-Duenas F.J."/>
            <person name="Barrasa J.M."/>
            <person name="Sanchez-Garcia M."/>
            <person name="Camarero S."/>
            <person name="Miyauchi S."/>
            <person name="Serrano A."/>
            <person name="Linde D."/>
            <person name="Babiker R."/>
            <person name="Drula E."/>
            <person name="Ayuso-Fernandez I."/>
            <person name="Pacheco R."/>
            <person name="Padilla G."/>
            <person name="Ferreira P."/>
            <person name="Barriuso J."/>
            <person name="Kellner H."/>
            <person name="Castanera R."/>
            <person name="Alfaro M."/>
            <person name="Ramirez L."/>
            <person name="Pisabarro A.G."/>
            <person name="Kuo A."/>
            <person name="Tritt A."/>
            <person name="Lipzen A."/>
            <person name="He G."/>
            <person name="Yan M."/>
            <person name="Ng V."/>
            <person name="Cullen D."/>
            <person name="Martin F."/>
            <person name="Rosso M.-N."/>
            <person name="Henrissat B."/>
            <person name="Hibbett D."/>
            <person name="Martinez A.T."/>
            <person name="Grigoriev I.V."/>
        </authorList>
    </citation>
    <scope>NUCLEOTIDE SEQUENCE</scope>
    <source>
        <strain evidence="1">AH 40177</strain>
    </source>
</reference>
<protein>
    <submittedName>
        <fullName evidence="1">Uncharacterized protein</fullName>
    </submittedName>
</protein>